<dbReference type="KEGG" id="dov:DSCO28_46430"/>
<dbReference type="InterPro" id="IPR037066">
    <property type="entry name" value="Plug_dom_sf"/>
</dbReference>
<keyword evidence="8 14" id="KW-0675">Receptor</keyword>
<evidence type="ECO:0000256" key="3">
    <source>
        <dbReference type="ARBA" id="ARBA00022452"/>
    </source>
</evidence>
<dbReference type="Pfam" id="PF00593">
    <property type="entry name" value="TonB_dep_Rec_b-barrel"/>
    <property type="match status" value="1"/>
</dbReference>
<sequence>MAGSHDGDTADGTVDAGRVVVTATMTEKQITDAPGAVEVITRQEMIEMNAQTVADAVAEATGLVVTTETGRQKRPSIRGTGSNHTLLLIDGRRLASGFKDLLGIEQIPMDMVQRIEVVRGPTSALYGSDAIGGVINIITKTPPKELSAGLTAQYGQSTYNEGQEVIGSAVVGNTWDRLGVLLAGGYRDKDGYDRDGVTPDDGDDMNLSSGAGRLSFDINRGHRLLAGLEAVDKNNTGLRDLQSMDRERDADYSRLNYFLEYDGHPTSLTSLMLRANHSEQENDIEITPATSMIAGSIGDENNSKRRLDQVEARFNGLFFDRHLVTVGGEYREEGREDDTGMDDDIDNVSGYLQDEYRIFDPFLLVVGVRYDDHSDFGSQWTPRASLTYNVVEHLRLKASYGEGFRAPGFMELYVPTYMKRGKLVYEPNAELDPETSQSYEIGIEGEYKRFSGQVMAFKTSIDDMIEAVYYASTGSGNKKKDYYQYQNIGEVTMSGVELQWGLGLPMGFDLSGNLAYLDTENEDTGEELEGRPDYKGSLKLGYHHAGMGLRANLRLNYIGERYYADEPEKDVTLLNAYLSKTVFDNVMLFAGVDNIFNAGSENDIEPTFYYAGVSLKY</sequence>
<keyword evidence="7 10" id="KW-0472">Membrane</keyword>
<evidence type="ECO:0000256" key="1">
    <source>
        <dbReference type="ARBA" id="ARBA00004571"/>
    </source>
</evidence>
<evidence type="ECO:0000256" key="6">
    <source>
        <dbReference type="ARBA" id="ARBA00023077"/>
    </source>
</evidence>
<comment type="subcellular location">
    <subcellularLocation>
        <location evidence="1 10">Cell outer membrane</location>
        <topology evidence="1 10">Multi-pass membrane protein</topology>
    </subcellularLocation>
</comment>
<keyword evidence="5" id="KW-0732">Signal</keyword>
<dbReference type="InterPro" id="IPR039426">
    <property type="entry name" value="TonB-dep_rcpt-like"/>
</dbReference>
<reference evidence="14 15" key="1">
    <citation type="submission" date="2019-11" db="EMBL/GenBank/DDBJ databases">
        <title>Comparative genomics of hydrocarbon-degrading Desulfosarcina strains.</title>
        <authorList>
            <person name="Watanabe M."/>
            <person name="Kojima H."/>
            <person name="Fukui M."/>
        </authorList>
    </citation>
    <scope>NUCLEOTIDE SEQUENCE [LARGE SCALE GENOMIC DNA]</scope>
    <source>
        <strain evidence="14 15">28bB2T</strain>
    </source>
</reference>
<proteinExistence type="inferred from homology"/>
<dbReference type="CDD" id="cd01347">
    <property type="entry name" value="ligand_gated_channel"/>
    <property type="match status" value="1"/>
</dbReference>
<dbReference type="Pfam" id="PF07715">
    <property type="entry name" value="Plug"/>
    <property type="match status" value="1"/>
</dbReference>
<dbReference type="Gene3D" id="2.170.130.10">
    <property type="entry name" value="TonB-dependent receptor, plug domain"/>
    <property type="match status" value="1"/>
</dbReference>
<keyword evidence="4 10" id="KW-0812">Transmembrane</keyword>
<keyword evidence="3 10" id="KW-1134">Transmembrane beta strand</keyword>
<organism evidence="14 15">
    <name type="scientific">Desulfosarcina ovata subsp. sediminis</name>
    <dbReference type="NCBI Taxonomy" id="885957"/>
    <lineage>
        <taxon>Bacteria</taxon>
        <taxon>Pseudomonadati</taxon>
        <taxon>Thermodesulfobacteriota</taxon>
        <taxon>Desulfobacteria</taxon>
        <taxon>Desulfobacterales</taxon>
        <taxon>Desulfosarcinaceae</taxon>
        <taxon>Desulfosarcina</taxon>
    </lineage>
</organism>
<dbReference type="Gene3D" id="2.40.170.20">
    <property type="entry name" value="TonB-dependent receptor, beta-barrel domain"/>
    <property type="match status" value="1"/>
</dbReference>
<evidence type="ECO:0000256" key="7">
    <source>
        <dbReference type="ARBA" id="ARBA00023136"/>
    </source>
</evidence>
<dbReference type="GO" id="GO:0015344">
    <property type="term" value="F:siderophore uptake transmembrane transporter activity"/>
    <property type="evidence" value="ECO:0007669"/>
    <property type="project" value="TreeGrafter"/>
</dbReference>
<evidence type="ECO:0000256" key="9">
    <source>
        <dbReference type="ARBA" id="ARBA00023237"/>
    </source>
</evidence>
<evidence type="ECO:0000313" key="14">
    <source>
        <dbReference type="EMBL" id="BBO84077.1"/>
    </source>
</evidence>
<feature type="domain" description="TonB-dependent receptor plug" evidence="13">
    <location>
        <begin position="31"/>
        <end position="134"/>
    </location>
</feature>
<dbReference type="EMBL" id="AP021876">
    <property type="protein sequence ID" value="BBO84077.1"/>
    <property type="molecule type" value="Genomic_DNA"/>
</dbReference>
<evidence type="ECO:0000256" key="4">
    <source>
        <dbReference type="ARBA" id="ARBA00022692"/>
    </source>
</evidence>
<evidence type="ECO:0000256" key="11">
    <source>
        <dbReference type="RuleBase" id="RU003357"/>
    </source>
</evidence>
<feature type="domain" description="TonB-dependent receptor-like beta-barrel" evidence="12">
    <location>
        <begin position="197"/>
        <end position="595"/>
    </location>
</feature>
<keyword evidence="6 11" id="KW-0798">TonB box</keyword>
<accession>A0A5K7ZV10</accession>
<name>A0A5K7ZV10_9BACT</name>
<gene>
    <name evidence="14" type="ORF">DSCO28_46430</name>
</gene>
<keyword evidence="9 10" id="KW-0998">Cell outer membrane</keyword>
<dbReference type="PROSITE" id="PS52016">
    <property type="entry name" value="TONB_DEPENDENT_REC_3"/>
    <property type="match status" value="1"/>
</dbReference>
<dbReference type="GO" id="GO:0044718">
    <property type="term" value="P:siderophore transmembrane transport"/>
    <property type="evidence" value="ECO:0007669"/>
    <property type="project" value="TreeGrafter"/>
</dbReference>
<comment type="similarity">
    <text evidence="10 11">Belongs to the TonB-dependent receptor family.</text>
</comment>
<dbReference type="PANTHER" id="PTHR30069:SF29">
    <property type="entry name" value="HEMOGLOBIN AND HEMOGLOBIN-HAPTOGLOBIN-BINDING PROTEIN 1-RELATED"/>
    <property type="match status" value="1"/>
</dbReference>
<dbReference type="InterPro" id="IPR000531">
    <property type="entry name" value="Beta-barrel_TonB"/>
</dbReference>
<evidence type="ECO:0000256" key="10">
    <source>
        <dbReference type="PROSITE-ProRule" id="PRU01360"/>
    </source>
</evidence>
<evidence type="ECO:0000256" key="2">
    <source>
        <dbReference type="ARBA" id="ARBA00022448"/>
    </source>
</evidence>
<evidence type="ECO:0000259" key="13">
    <source>
        <dbReference type="Pfam" id="PF07715"/>
    </source>
</evidence>
<protein>
    <submittedName>
        <fullName evidence="14">Receptor</fullName>
    </submittedName>
</protein>
<dbReference type="InterPro" id="IPR036942">
    <property type="entry name" value="Beta-barrel_TonB_sf"/>
</dbReference>
<dbReference type="Proteomes" id="UP000425960">
    <property type="component" value="Chromosome"/>
</dbReference>
<dbReference type="GO" id="GO:0009279">
    <property type="term" value="C:cell outer membrane"/>
    <property type="evidence" value="ECO:0007669"/>
    <property type="project" value="UniProtKB-SubCell"/>
</dbReference>
<dbReference type="PANTHER" id="PTHR30069">
    <property type="entry name" value="TONB-DEPENDENT OUTER MEMBRANE RECEPTOR"/>
    <property type="match status" value="1"/>
</dbReference>
<dbReference type="AlphaFoldDB" id="A0A5K7ZV10"/>
<dbReference type="InterPro" id="IPR012910">
    <property type="entry name" value="Plug_dom"/>
</dbReference>
<evidence type="ECO:0000259" key="12">
    <source>
        <dbReference type="Pfam" id="PF00593"/>
    </source>
</evidence>
<dbReference type="SUPFAM" id="SSF56935">
    <property type="entry name" value="Porins"/>
    <property type="match status" value="1"/>
</dbReference>
<keyword evidence="2 10" id="KW-0813">Transport</keyword>
<evidence type="ECO:0000313" key="15">
    <source>
        <dbReference type="Proteomes" id="UP000425960"/>
    </source>
</evidence>
<evidence type="ECO:0000256" key="8">
    <source>
        <dbReference type="ARBA" id="ARBA00023170"/>
    </source>
</evidence>
<evidence type="ECO:0000256" key="5">
    <source>
        <dbReference type="ARBA" id="ARBA00022729"/>
    </source>
</evidence>